<dbReference type="AlphaFoldDB" id="A0A239TZR3"/>
<dbReference type="GO" id="GO:0005829">
    <property type="term" value="C:cytosol"/>
    <property type="evidence" value="ECO:0007669"/>
    <property type="project" value="TreeGrafter"/>
</dbReference>
<name>A0A239TZR3_9STAP</name>
<dbReference type="InterPro" id="IPR043132">
    <property type="entry name" value="BCAT-like_C"/>
</dbReference>
<evidence type="ECO:0000256" key="13">
    <source>
        <dbReference type="RuleBase" id="RU004520"/>
    </source>
</evidence>
<dbReference type="Gene3D" id="3.30.470.10">
    <property type="match status" value="1"/>
</dbReference>
<sequence length="284" mass="31886">MTNKVLLNGQFVDEKDAKIPYNDRGYNFGDGVYEYIRVYDGTLFTVKEHFERFLRSAAEIDIDLEETVESLTQTVQSLIDENDVQNGGIYIQATRGASPRDHAFPGPDVKPQIMAFTKSYDRPFEELENGIYAVTVEDIRWLRCDIKSLNLLGNVLAKEYAVKYNAAEAIQHRGETVTEGASSNVYAIKDGVIYTHPINNYILNGITRQVIKNVAEEADIPFKEETFTVDFLKNADEIIVSSTSVEVMPVIKLDGEAVGDGKVGSITRKLQEGFSQKIEESHNK</sequence>
<keyword evidence="6 14" id="KW-0032">Aminotransferase</keyword>
<evidence type="ECO:0000256" key="3">
    <source>
        <dbReference type="ARBA" id="ARBA00011738"/>
    </source>
</evidence>
<evidence type="ECO:0000256" key="11">
    <source>
        <dbReference type="RuleBase" id="RU004106"/>
    </source>
</evidence>
<gene>
    <name evidence="14" type="primary">dat</name>
    <name evidence="14" type="ORF">SPI02_09400</name>
</gene>
<organism evidence="14 15">
    <name type="scientific">Staphylococcus piscifermentans</name>
    <dbReference type="NCBI Taxonomy" id="70258"/>
    <lineage>
        <taxon>Bacteria</taxon>
        <taxon>Bacillati</taxon>
        <taxon>Bacillota</taxon>
        <taxon>Bacilli</taxon>
        <taxon>Bacillales</taxon>
        <taxon>Staphylococcaceae</taxon>
        <taxon>Staphylococcus</taxon>
    </lineage>
</organism>
<evidence type="ECO:0000256" key="8">
    <source>
        <dbReference type="ARBA" id="ARBA00022898"/>
    </source>
</evidence>
<dbReference type="InterPro" id="IPR018300">
    <property type="entry name" value="Aminotrans_IV_CS"/>
</dbReference>
<dbReference type="NCBIfam" id="TIGR01121">
    <property type="entry name" value="D_amino_aminoT"/>
    <property type="match status" value="1"/>
</dbReference>
<dbReference type="GO" id="GO:0047810">
    <property type="term" value="F:D-alanine-2-oxoglutarate aminotransferase activity"/>
    <property type="evidence" value="ECO:0007669"/>
    <property type="project" value="UniProtKB-EC"/>
</dbReference>
<dbReference type="InterPro" id="IPR043131">
    <property type="entry name" value="BCAT-like_N"/>
</dbReference>
<dbReference type="FunFam" id="3.30.470.10:FF:000009">
    <property type="entry name" value="D-alanine aminotransferase"/>
    <property type="match status" value="1"/>
</dbReference>
<dbReference type="InterPro" id="IPR005784">
    <property type="entry name" value="D_amino_transT"/>
</dbReference>
<dbReference type="SUPFAM" id="SSF56752">
    <property type="entry name" value="D-aminoacid aminotransferase-like PLP-dependent enzymes"/>
    <property type="match status" value="1"/>
</dbReference>
<keyword evidence="7 14" id="KW-0808">Transferase</keyword>
<proteinExistence type="inferred from homology"/>
<dbReference type="GO" id="GO:0030170">
    <property type="term" value="F:pyridoxal phosphate binding"/>
    <property type="evidence" value="ECO:0007669"/>
    <property type="project" value="InterPro"/>
</dbReference>
<dbReference type="OrthoDB" id="9805628at2"/>
<dbReference type="Gene3D" id="3.20.10.10">
    <property type="entry name" value="D-amino Acid Aminotransferase, subunit A, domain 2"/>
    <property type="match status" value="1"/>
</dbReference>
<dbReference type="FunFam" id="3.20.10.10:FF:000002">
    <property type="entry name" value="D-alanine aminotransferase"/>
    <property type="match status" value="1"/>
</dbReference>
<dbReference type="PANTHER" id="PTHR42743:SF10">
    <property type="entry name" value="D-ALANINE AMINOTRANSFERASE"/>
    <property type="match status" value="1"/>
</dbReference>
<dbReference type="CDD" id="cd01558">
    <property type="entry name" value="D-AAT_like"/>
    <property type="match status" value="1"/>
</dbReference>
<keyword evidence="8 12" id="KW-0663">Pyridoxal phosphate</keyword>
<evidence type="ECO:0000313" key="14">
    <source>
        <dbReference type="EMBL" id="GEP84355.1"/>
    </source>
</evidence>
<evidence type="ECO:0000256" key="6">
    <source>
        <dbReference type="ARBA" id="ARBA00022576"/>
    </source>
</evidence>
<comment type="similarity">
    <text evidence="2 11">Belongs to the class-IV pyridoxal-phosphate-dependent aminotransferase family.</text>
</comment>
<protein>
    <recommendedName>
        <fullName evidence="5 13">D-alanine aminotransferase</fullName>
        <ecNumber evidence="4 13">2.6.1.21</ecNumber>
    </recommendedName>
</protein>
<dbReference type="Pfam" id="PF01063">
    <property type="entry name" value="Aminotran_4"/>
    <property type="match status" value="1"/>
</dbReference>
<evidence type="ECO:0000256" key="10">
    <source>
        <dbReference type="ARBA" id="ARBA00047911"/>
    </source>
</evidence>
<dbReference type="PROSITE" id="PS00770">
    <property type="entry name" value="AA_TRANSFER_CLASS_4"/>
    <property type="match status" value="1"/>
</dbReference>
<dbReference type="RefSeq" id="WP_095104709.1">
    <property type="nucleotide sequence ID" value="NZ_BKAR01000009.1"/>
</dbReference>
<dbReference type="InterPro" id="IPR036038">
    <property type="entry name" value="Aminotransferase-like"/>
</dbReference>
<dbReference type="EMBL" id="BKAR01000009">
    <property type="protein sequence ID" value="GEP84355.1"/>
    <property type="molecule type" value="Genomic_DNA"/>
</dbReference>
<evidence type="ECO:0000256" key="2">
    <source>
        <dbReference type="ARBA" id="ARBA00009320"/>
    </source>
</evidence>
<evidence type="ECO:0000256" key="9">
    <source>
        <dbReference type="ARBA" id="ARBA00025411"/>
    </source>
</evidence>
<reference evidence="14 15" key="1">
    <citation type="submission" date="2019-07" db="EMBL/GenBank/DDBJ databases">
        <title>Whole genome shotgun sequence of Staphylococcus piscifermentans NBRC 109625.</title>
        <authorList>
            <person name="Hosoyama A."/>
            <person name="Uohara A."/>
            <person name="Ohji S."/>
            <person name="Ichikawa N."/>
        </authorList>
    </citation>
    <scope>NUCLEOTIDE SEQUENCE [LARGE SCALE GENOMIC DNA]</scope>
    <source>
        <strain evidence="14 15">NBRC 109625</strain>
    </source>
</reference>
<comment type="catalytic activity">
    <reaction evidence="10 13">
        <text>D-alanine + 2-oxoglutarate = D-glutamate + pyruvate</text>
        <dbReference type="Rhea" id="RHEA:15869"/>
        <dbReference type="ChEBI" id="CHEBI:15361"/>
        <dbReference type="ChEBI" id="CHEBI:16810"/>
        <dbReference type="ChEBI" id="CHEBI:29986"/>
        <dbReference type="ChEBI" id="CHEBI:57416"/>
        <dbReference type="EC" id="2.6.1.21"/>
    </reaction>
</comment>
<dbReference type="EC" id="2.6.1.21" evidence="4 13"/>
<comment type="cofactor">
    <cofactor evidence="1 12">
        <name>pyridoxal 5'-phosphate</name>
        <dbReference type="ChEBI" id="CHEBI:597326"/>
    </cofactor>
</comment>
<accession>A0A239TZR3</accession>
<evidence type="ECO:0000256" key="12">
    <source>
        <dbReference type="RuleBase" id="RU004516"/>
    </source>
</evidence>
<evidence type="ECO:0000256" key="1">
    <source>
        <dbReference type="ARBA" id="ARBA00001933"/>
    </source>
</evidence>
<comment type="function">
    <text evidence="9">Acts on the D-isomers of alanine, leucine, aspartate, glutamate, aminobutyrate, norvaline and asparagine. The enzyme transfers an amino group from a substrate D-amino acid to the pyridoxal phosphate cofactor to form pyridoxamine and an alpha-keto acid in the first half-reaction. The second half-reaction is the reverse of the first, transferring the amino group from the pyridoxamine to a second alpha-keto acid to form the product D-amino acid via a ping-pong mechanism. This is an important process in the formation of D-alanine and D-glutamate, which are essential bacterial cell wall components.</text>
</comment>
<dbReference type="GO" id="GO:0008652">
    <property type="term" value="P:amino acid biosynthetic process"/>
    <property type="evidence" value="ECO:0007669"/>
    <property type="project" value="UniProtKB-ARBA"/>
</dbReference>
<comment type="subunit">
    <text evidence="3">Homodimer.</text>
</comment>
<dbReference type="InterPro" id="IPR050571">
    <property type="entry name" value="Class-IV_PLP-Dep_Aminotrnsfr"/>
</dbReference>
<dbReference type="PANTHER" id="PTHR42743">
    <property type="entry name" value="AMINO-ACID AMINOTRANSFERASE"/>
    <property type="match status" value="1"/>
</dbReference>
<evidence type="ECO:0000256" key="5">
    <source>
        <dbReference type="ARBA" id="ARBA00021779"/>
    </source>
</evidence>
<evidence type="ECO:0000256" key="4">
    <source>
        <dbReference type="ARBA" id="ARBA00012874"/>
    </source>
</evidence>
<dbReference type="GO" id="GO:0046416">
    <property type="term" value="P:D-amino acid metabolic process"/>
    <property type="evidence" value="ECO:0007669"/>
    <property type="project" value="InterPro"/>
</dbReference>
<comment type="caution">
    <text evidence="14">The sequence shown here is derived from an EMBL/GenBank/DDBJ whole genome shotgun (WGS) entry which is preliminary data.</text>
</comment>
<keyword evidence="15" id="KW-1185">Reference proteome</keyword>
<dbReference type="GO" id="GO:0046394">
    <property type="term" value="P:carboxylic acid biosynthetic process"/>
    <property type="evidence" value="ECO:0007669"/>
    <property type="project" value="UniProtKB-ARBA"/>
</dbReference>
<dbReference type="InterPro" id="IPR001544">
    <property type="entry name" value="Aminotrans_IV"/>
</dbReference>
<evidence type="ECO:0000313" key="15">
    <source>
        <dbReference type="Proteomes" id="UP000321736"/>
    </source>
</evidence>
<evidence type="ECO:0000256" key="7">
    <source>
        <dbReference type="ARBA" id="ARBA00022679"/>
    </source>
</evidence>
<dbReference type="Proteomes" id="UP000321736">
    <property type="component" value="Unassembled WGS sequence"/>
</dbReference>